<dbReference type="GO" id="GO:0032510">
    <property type="term" value="P:endosome to lysosome transport via multivesicular body sorting pathway"/>
    <property type="evidence" value="ECO:0007669"/>
    <property type="project" value="TreeGrafter"/>
</dbReference>
<keyword evidence="8" id="KW-1185">Reference proteome</keyword>
<dbReference type="Pfam" id="PF19038">
    <property type="entry name" value="Fuz_longin_3"/>
    <property type="match status" value="1"/>
</dbReference>
<dbReference type="Proteomes" id="UP000678499">
    <property type="component" value="Unassembled WGS sequence"/>
</dbReference>
<dbReference type="PANTHER" id="PTHR13027">
    <property type="entry name" value="SAND PROTEIN-RELATED"/>
    <property type="match status" value="1"/>
</dbReference>
<dbReference type="EMBL" id="OA884515">
    <property type="protein sequence ID" value="CAD7280911.1"/>
    <property type="molecule type" value="Genomic_DNA"/>
</dbReference>
<feature type="domain" description="FUZ/MON1/HPS1 first Longin" evidence="4">
    <location>
        <begin position="80"/>
        <end position="202"/>
    </location>
</feature>
<dbReference type="EMBL" id="CAJPEX010002478">
    <property type="protein sequence ID" value="CAG0921063.1"/>
    <property type="molecule type" value="Genomic_DNA"/>
</dbReference>
<organism evidence="7">
    <name type="scientific">Notodromas monacha</name>
    <dbReference type="NCBI Taxonomy" id="399045"/>
    <lineage>
        <taxon>Eukaryota</taxon>
        <taxon>Metazoa</taxon>
        <taxon>Ecdysozoa</taxon>
        <taxon>Arthropoda</taxon>
        <taxon>Crustacea</taxon>
        <taxon>Oligostraca</taxon>
        <taxon>Ostracoda</taxon>
        <taxon>Podocopa</taxon>
        <taxon>Podocopida</taxon>
        <taxon>Cypridocopina</taxon>
        <taxon>Cypridoidea</taxon>
        <taxon>Cyprididae</taxon>
        <taxon>Notodromas</taxon>
    </lineage>
</organism>
<evidence type="ECO:0000259" key="5">
    <source>
        <dbReference type="Pfam" id="PF19037"/>
    </source>
</evidence>
<evidence type="ECO:0000256" key="1">
    <source>
        <dbReference type="ARBA" id="ARBA00008968"/>
    </source>
</evidence>
<dbReference type="GO" id="GO:0035658">
    <property type="term" value="C:Mon1-Ccz1 complex"/>
    <property type="evidence" value="ECO:0007669"/>
    <property type="project" value="TreeGrafter"/>
</dbReference>
<proteinExistence type="inferred from homology"/>
<dbReference type="InterPro" id="IPR004353">
    <property type="entry name" value="Mon1"/>
</dbReference>
<dbReference type="OrthoDB" id="272411at2759"/>
<dbReference type="Pfam" id="PF19037">
    <property type="entry name" value="Fuz_longin_2"/>
    <property type="match status" value="1"/>
</dbReference>
<gene>
    <name evidence="7" type="ORF">NMOB1V02_LOCUS8567</name>
</gene>
<feature type="domain" description="FUZ/MON1/HPS1 third Longin" evidence="6">
    <location>
        <begin position="370"/>
        <end position="472"/>
    </location>
</feature>
<feature type="region of interest" description="Disordered" evidence="3">
    <location>
        <begin position="37"/>
        <end position="68"/>
    </location>
</feature>
<sequence>MDGSATFVELDRSVGPGCSEVSILDPNESSFYDFVSDEEVTERKQEEPCEDSEDSSDNPEDVDAVSEDERVVRSLRERDKLVFILSEAGKPIYCRHGSEEKLVSLFGLMQALVFCVQDDDDQIKSITAGAYRIAFLNKGPLIFVAVSRRGETPGQLALHLGYAQSLIVSVLTAAQLKKIFEQRRNYDLRKLLGGADRLMDNLLDGLEQDPAYLLGAVSCLALNPSVRDSISDAIVRHCAKLKNLVFAILLADSQLVTLVRMKKYMLHPADLHLLINLVASSESFKLSESWTPICLPRFDANGFLHAHVSYLADDCQACLLLLTVDKDQFFVLSEAKQGIVQRLRRYKCLEAINRAMKNGGYTMQDVNIPEIRHFLYKARPTAQYTAPLFSAPYDDSYEKDRLLALYHRMHQRMLLPGSQRHLKLVYVVGKYECLLCWVTAFFELYAAIEPLVEKEAVIPRVEKLLNWIKSEESRLFILTSTTF</sequence>
<feature type="compositionally biased region" description="Acidic residues" evidence="3">
    <location>
        <begin position="48"/>
        <end position="66"/>
    </location>
</feature>
<comment type="function">
    <text evidence="2">Plays an important role in membrane trafficking through the secretory apparatus.</text>
</comment>
<dbReference type="PANTHER" id="PTHR13027:SF7">
    <property type="entry name" value="VACUOLAR FUSION PROTEIN MON1 HOMOLOG"/>
    <property type="match status" value="1"/>
</dbReference>
<evidence type="ECO:0000259" key="4">
    <source>
        <dbReference type="Pfam" id="PF19036"/>
    </source>
</evidence>
<protein>
    <recommendedName>
        <fullName evidence="2">Vacuolar fusion protein MON1 homolog</fullName>
    </recommendedName>
</protein>
<accession>A0A7R9GHR1</accession>
<reference evidence="7" key="1">
    <citation type="submission" date="2020-11" db="EMBL/GenBank/DDBJ databases">
        <authorList>
            <person name="Tran Van P."/>
        </authorList>
    </citation>
    <scope>NUCLEOTIDE SEQUENCE</scope>
</reference>
<comment type="similarity">
    <text evidence="1 2">Belongs to the MON1/SAND family.</text>
</comment>
<evidence type="ECO:0000256" key="2">
    <source>
        <dbReference type="RuleBase" id="RU367048"/>
    </source>
</evidence>
<dbReference type="InterPro" id="IPR043970">
    <property type="entry name" value="FUZ/MON1/HPS1_longin_3"/>
</dbReference>
<evidence type="ECO:0000313" key="8">
    <source>
        <dbReference type="Proteomes" id="UP000678499"/>
    </source>
</evidence>
<dbReference type="Pfam" id="PF19036">
    <property type="entry name" value="Fuz_longin_1"/>
    <property type="match status" value="1"/>
</dbReference>
<evidence type="ECO:0000313" key="7">
    <source>
        <dbReference type="EMBL" id="CAD7280911.1"/>
    </source>
</evidence>
<dbReference type="AlphaFoldDB" id="A0A7R9GHR1"/>
<dbReference type="InterPro" id="IPR043971">
    <property type="entry name" value="FUZ/MON1/HPS1_longin_2"/>
</dbReference>
<evidence type="ECO:0000256" key="3">
    <source>
        <dbReference type="SAM" id="MobiDB-lite"/>
    </source>
</evidence>
<evidence type="ECO:0000259" key="6">
    <source>
        <dbReference type="Pfam" id="PF19038"/>
    </source>
</evidence>
<feature type="domain" description="FUZ/MON1/HPS1 second Longin" evidence="5">
    <location>
        <begin position="242"/>
        <end position="341"/>
    </location>
</feature>
<name>A0A7R9GHR1_9CRUS</name>
<dbReference type="GO" id="GO:0006623">
    <property type="term" value="P:protein targeting to vacuole"/>
    <property type="evidence" value="ECO:0007669"/>
    <property type="project" value="UniProtKB-UniRule"/>
</dbReference>
<dbReference type="PRINTS" id="PR01546">
    <property type="entry name" value="YEAST73DUF"/>
</dbReference>
<dbReference type="InterPro" id="IPR043972">
    <property type="entry name" value="FUZ/MON1/HPS1_longin_1"/>
</dbReference>